<evidence type="ECO:0000313" key="11">
    <source>
        <dbReference type="EMBL" id="KRM64558.1"/>
    </source>
</evidence>
<keyword evidence="3 10" id="KW-0812">Transmembrane</keyword>
<comment type="caution">
    <text evidence="11">The sequence shown here is derived from an EMBL/GenBank/DDBJ whole genome shotgun (WGS) entry which is preliminary data.</text>
</comment>
<dbReference type="InterPro" id="IPR003691">
    <property type="entry name" value="FluC"/>
</dbReference>
<evidence type="ECO:0000256" key="1">
    <source>
        <dbReference type="ARBA" id="ARBA00004651"/>
    </source>
</evidence>
<dbReference type="GO" id="GO:0046872">
    <property type="term" value="F:metal ion binding"/>
    <property type="evidence" value="ECO:0007669"/>
    <property type="project" value="UniProtKB-KW"/>
</dbReference>
<dbReference type="HAMAP" id="MF_00454">
    <property type="entry name" value="FluC"/>
    <property type="match status" value="1"/>
</dbReference>
<feature type="binding site" evidence="10">
    <location>
        <position position="64"/>
    </location>
    <ligand>
        <name>Na(+)</name>
        <dbReference type="ChEBI" id="CHEBI:29101"/>
        <note>structural</note>
    </ligand>
</feature>
<evidence type="ECO:0000256" key="8">
    <source>
        <dbReference type="ARBA" id="ARBA00035585"/>
    </source>
</evidence>
<keyword evidence="10" id="KW-0813">Transport</keyword>
<feature type="binding site" evidence="10">
    <location>
        <position position="67"/>
    </location>
    <ligand>
        <name>Na(+)</name>
        <dbReference type="ChEBI" id="CHEBI:29101"/>
        <note>structural</note>
    </ligand>
</feature>
<evidence type="ECO:0000256" key="2">
    <source>
        <dbReference type="ARBA" id="ARBA00022475"/>
    </source>
</evidence>
<evidence type="ECO:0000313" key="12">
    <source>
        <dbReference type="Proteomes" id="UP000051008"/>
    </source>
</evidence>
<accession>A0A0R2AAR8</accession>
<comment type="function">
    <text evidence="9 10">Fluoride-specific ion channel. Important for reducing fluoride concentration in the cell, thus reducing its toxicity.</text>
</comment>
<protein>
    <recommendedName>
        <fullName evidence="10">Fluoride-specific ion channel FluC</fullName>
    </recommendedName>
</protein>
<comment type="catalytic activity">
    <reaction evidence="8">
        <text>fluoride(in) = fluoride(out)</text>
        <dbReference type="Rhea" id="RHEA:76159"/>
        <dbReference type="ChEBI" id="CHEBI:17051"/>
    </reaction>
    <physiologicalReaction direction="left-to-right" evidence="8">
        <dbReference type="Rhea" id="RHEA:76160"/>
    </physiologicalReaction>
</comment>
<keyword evidence="12" id="KW-1185">Reference proteome</keyword>
<dbReference type="OrthoDB" id="9815830at2"/>
<dbReference type="EMBL" id="AYYP01000030">
    <property type="protein sequence ID" value="KRM64558.1"/>
    <property type="molecule type" value="Genomic_DNA"/>
</dbReference>
<dbReference type="RefSeq" id="WP_056976669.1">
    <property type="nucleotide sequence ID" value="NZ_AYYP01000030.1"/>
</dbReference>
<dbReference type="GO" id="GO:0062054">
    <property type="term" value="F:fluoride channel activity"/>
    <property type="evidence" value="ECO:0007669"/>
    <property type="project" value="UniProtKB-UniRule"/>
</dbReference>
<evidence type="ECO:0000256" key="6">
    <source>
        <dbReference type="ARBA" id="ARBA00023303"/>
    </source>
</evidence>
<dbReference type="GeneID" id="75136385"/>
<feature type="transmembrane region" description="Helical" evidence="10">
    <location>
        <begin position="57"/>
        <end position="80"/>
    </location>
</feature>
<sequence length="113" mass="11864">MMLVGTGAALGACLRYLVTTLIKRHSHFNFPWATLLINLSGAFCLGFLTGSQMVNPFLGAGFMGGFTTFSTFNTEVFALGDGGLKTLAVLYLVISYLGGLALALAGLFLGKTC</sequence>
<keyword evidence="6 10" id="KW-0407">Ion channel</keyword>
<dbReference type="GO" id="GO:0140114">
    <property type="term" value="P:cellular detoxification of fluoride"/>
    <property type="evidence" value="ECO:0007669"/>
    <property type="project" value="UniProtKB-UniRule"/>
</dbReference>
<keyword evidence="4 10" id="KW-1133">Transmembrane helix</keyword>
<comment type="subcellular location">
    <subcellularLocation>
        <location evidence="1 10">Cell membrane</location>
        <topology evidence="1 10">Multi-pass membrane protein</topology>
    </subcellularLocation>
</comment>
<proteinExistence type="inferred from homology"/>
<keyword evidence="10" id="KW-0915">Sodium</keyword>
<feature type="transmembrane region" description="Helical" evidence="10">
    <location>
        <begin position="30"/>
        <end position="50"/>
    </location>
</feature>
<dbReference type="PATRIC" id="fig|1423718.3.peg.1906"/>
<keyword evidence="10" id="KW-0406">Ion transport</keyword>
<keyword evidence="10" id="KW-0479">Metal-binding</keyword>
<evidence type="ECO:0000256" key="7">
    <source>
        <dbReference type="ARBA" id="ARBA00035120"/>
    </source>
</evidence>
<evidence type="ECO:0000256" key="5">
    <source>
        <dbReference type="ARBA" id="ARBA00023136"/>
    </source>
</evidence>
<dbReference type="Proteomes" id="UP000051008">
    <property type="component" value="Unassembled WGS sequence"/>
</dbReference>
<reference evidence="11 12" key="1">
    <citation type="journal article" date="2015" name="Genome Announc.">
        <title>Expanding the biotechnology potential of lactobacilli through comparative genomics of 213 strains and associated genera.</title>
        <authorList>
            <person name="Sun Z."/>
            <person name="Harris H.M."/>
            <person name="McCann A."/>
            <person name="Guo C."/>
            <person name="Argimon S."/>
            <person name="Zhang W."/>
            <person name="Yang X."/>
            <person name="Jeffery I.B."/>
            <person name="Cooney J.C."/>
            <person name="Kagawa T.F."/>
            <person name="Liu W."/>
            <person name="Song Y."/>
            <person name="Salvetti E."/>
            <person name="Wrobel A."/>
            <person name="Rasinkangas P."/>
            <person name="Parkhill J."/>
            <person name="Rea M.C."/>
            <person name="O'Sullivan O."/>
            <person name="Ritari J."/>
            <person name="Douillard F.P."/>
            <person name="Paul Ross R."/>
            <person name="Yang R."/>
            <person name="Briner A.E."/>
            <person name="Felis G.E."/>
            <person name="de Vos W.M."/>
            <person name="Barrangou R."/>
            <person name="Klaenhammer T.R."/>
            <person name="Caufield P.W."/>
            <person name="Cui Y."/>
            <person name="Zhang H."/>
            <person name="O'Toole P.W."/>
        </authorList>
    </citation>
    <scope>NUCLEOTIDE SEQUENCE [LARGE SCALE GENOMIC DNA]</scope>
    <source>
        <strain evidence="11 12">DSM 20509</strain>
    </source>
</reference>
<gene>
    <name evidence="10" type="primary">fluC</name>
    <name evidence="10" type="synonym">crcB</name>
    <name evidence="11" type="ORF">FC14_GL001835</name>
</gene>
<dbReference type="Pfam" id="PF02537">
    <property type="entry name" value="CRCB"/>
    <property type="match status" value="1"/>
</dbReference>
<dbReference type="AlphaFoldDB" id="A0A0R2AAR8"/>
<comment type="activity regulation">
    <text evidence="10">Na(+) is not transported, but it plays an essential structural role and its presence is essential for fluoride channel function.</text>
</comment>
<evidence type="ECO:0000256" key="3">
    <source>
        <dbReference type="ARBA" id="ARBA00022692"/>
    </source>
</evidence>
<dbReference type="GO" id="GO:0005886">
    <property type="term" value="C:plasma membrane"/>
    <property type="evidence" value="ECO:0007669"/>
    <property type="project" value="UniProtKB-SubCell"/>
</dbReference>
<comment type="similarity">
    <text evidence="7 10">Belongs to the fluoride channel Fluc/FEX (TC 1.A.43) family.</text>
</comment>
<dbReference type="PANTHER" id="PTHR28259:SF1">
    <property type="entry name" value="FLUORIDE EXPORT PROTEIN 1-RELATED"/>
    <property type="match status" value="1"/>
</dbReference>
<organism evidence="11 12">
    <name type="scientific">Ligilactobacillus agilis DSM 20509</name>
    <dbReference type="NCBI Taxonomy" id="1423718"/>
    <lineage>
        <taxon>Bacteria</taxon>
        <taxon>Bacillati</taxon>
        <taxon>Bacillota</taxon>
        <taxon>Bacilli</taxon>
        <taxon>Lactobacillales</taxon>
        <taxon>Lactobacillaceae</taxon>
        <taxon>Ligilactobacillus</taxon>
    </lineage>
</organism>
<keyword evidence="2 10" id="KW-1003">Cell membrane</keyword>
<evidence type="ECO:0000256" key="10">
    <source>
        <dbReference type="HAMAP-Rule" id="MF_00454"/>
    </source>
</evidence>
<feature type="transmembrane region" description="Helical" evidence="10">
    <location>
        <begin position="86"/>
        <end position="109"/>
    </location>
</feature>
<evidence type="ECO:0000256" key="9">
    <source>
        <dbReference type="ARBA" id="ARBA00049940"/>
    </source>
</evidence>
<dbReference type="PANTHER" id="PTHR28259">
    <property type="entry name" value="FLUORIDE EXPORT PROTEIN 1-RELATED"/>
    <property type="match status" value="1"/>
</dbReference>
<evidence type="ECO:0000256" key="4">
    <source>
        <dbReference type="ARBA" id="ARBA00022989"/>
    </source>
</evidence>
<name>A0A0R2AAR8_9LACO</name>
<keyword evidence="5 10" id="KW-0472">Membrane</keyword>